<keyword evidence="1 2" id="KW-0175">Coiled coil</keyword>
<dbReference type="SUPFAM" id="SSF58038">
    <property type="entry name" value="SNARE fusion complex"/>
    <property type="match status" value="1"/>
</dbReference>
<dbReference type="Proteomes" id="UP000039865">
    <property type="component" value="Unassembled WGS sequence"/>
</dbReference>
<dbReference type="InterPro" id="IPR042855">
    <property type="entry name" value="V_SNARE_CC"/>
</dbReference>
<evidence type="ECO:0000313" key="5">
    <source>
        <dbReference type="Proteomes" id="UP000039865"/>
    </source>
</evidence>
<protein>
    <recommendedName>
        <fullName evidence="3">V-SNARE coiled-coil homology domain-containing protein</fullName>
    </recommendedName>
</protein>
<reference evidence="4 5" key="1">
    <citation type="submission" date="2014-06" db="EMBL/GenBank/DDBJ databases">
        <authorList>
            <person name="Swart Estienne"/>
        </authorList>
    </citation>
    <scope>NUCLEOTIDE SEQUENCE [LARGE SCALE GENOMIC DNA]</scope>
    <source>
        <strain evidence="4 5">130c</strain>
    </source>
</reference>
<proteinExistence type="predicted"/>
<dbReference type="OrthoDB" id="248747at2759"/>
<organism evidence="4 5">
    <name type="scientific">Stylonychia lemnae</name>
    <name type="common">Ciliate</name>
    <dbReference type="NCBI Taxonomy" id="5949"/>
    <lineage>
        <taxon>Eukaryota</taxon>
        <taxon>Sar</taxon>
        <taxon>Alveolata</taxon>
        <taxon>Ciliophora</taxon>
        <taxon>Intramacronucleata</taxon>
        <taxon>Spirotrichea</taxon>
        <taxon>Stichotrichia</taxon>
        <taxon>Sporadotrichida</taxon>
        <taxon>Oxytrichidae</taxon>
        <taxon>Stylonychinae</taxon>
        <taxon>Stylonychia</taxon>
    </lineage>
</organism>
<feature type="domain" description="V-SNARE coiled-coil homology" evidence="3">
    <location>
        <begin position="141"/>
        <end position="205"/>
    </location>
</feature>
<evidence type="ECO:0000313" key="4">
    <source>
        <dbReference type="EMBL" id="CDW87496.1"/>
    </source>
</evidence>
<dbReference type="EMBL" id="CCKQ01015665">
    <property type="protein sequence ID" value="CDW87496.1"/>
    <property type="molecule type" value="Genomic_DNA"/>
</dbReference>
<evidence type="ECO:0000256" key="2">
    <source>
        <dbReference type="SAM" id="Coils"/>
    </source>
</evidence>
<evidence type="ECO:0000256" key="1">
    <source>
        <dbReference type="PROSITE-ProRule" id="PRU00290"/>
    </source>
</evidence>
<gene>
    <name evidence="4" type="primary">Contig8963.g9588</name>
    <name evidence="4" type="ORF">STYLEM_16601</name>
</gene>
<dbReference type="InParanoid" id="A0A078AZF9"/>
<accession>A0A078AZF9</accession>
<dbReference type="PROSITE" id="PS50892">
    <property type="entry name" value="V_SNARE"/>
    <property type="match status" value="1"/>
</dbReference>
<sequence length="205" mass="23765">MSVADYAPSSESQDTESFSENCQKLASQIARKVKNQFDNEKNVQGFLVFNKNNLQYHSAPLLNQKYHLICVYPKHYEDDTAKKGFMEFHERIEFKISHKGAIDESRLTLSLTQLLSEQVEQQNEINIKRFDPDSTQQSTDKLQQIEIELEDIANNVKQNISDIFERGEKFGVLASKSEQLKSSVSFQHFIIFTVAYFEDQIKKVQ</sequence>
<dbReference type="AlphaFoldDB" id="A0A078AZF9"/>
<evidence type="ECO:0000259" key="3">
    <source>
        <dbReference type="PROSITE" id="PS50892"/>
    </source>
</evidence>
<keyword evidence="5" id="KW-1185">Reference proteome</keyword>
<dbReference type="Gene3D" id="3.30.450.50">
    <property type="entry name" value="Longin domain"/>
    <property type="match status" value="1"/>
</dbReference>
<name>A0A078AZF9_STYLE</name>
<feature type="coiled-coil region" evidence="2">
    <location>
        <begin position="135"/>
        <end position="162"/>
    </location>
</feature>